<gene>
    <name evidence="1" type="ORF">UY27_C0031G0008</name>
</gene>
<accession>A0A0G1UKS9</accession>
<proteinExistence type="predicted"/>
<name>A0A0G1UKS9_9BACT</name>
<sequence length="71" mass="8017">KLITGVRSFSMKEAGEIEKRIEEQRANYEVLIRIAQINPDLFREAENVYAALEALRWVLGIEANSGPGRGE</sequence>
<evidence type="ECO:0000313" key="1">
    <source>
        <dbReference type="EMBL" id="KKU94802.1"/>
    </source>
</evidence>
<comment type="caution">
    <text evidence="1">The sequence shown here is derived from an EMBL/GenBank/DDBJ whole genome shotgun (WGS) entry which is preliminary data.</text>
</comment>
<reference evidence="1 2" key="1">
    <citation type="journal article" date="2015" name="Nature">
        <title>rRNA introns, odd ribosomes, and small enigmatic genomes across a large radiation of phyla.</title>
        <authorList>
            <person name="Brown C.T."/>
            <person name="Hug L.A."/>
            <person name="Thomas B.C."/>
            <person name="Sharon I."/>
            <person name="Castelle C.J."/>
            <person name="Singh A."/>
            <person name="Wilkins M.J."/>
            <person name="Williams K.H."/>
            <person name="Banfield J.F."/>
        </authorList>
    </citation>
    <scope>NUCLEOTIDE SEQUENCE [LARGE SCALE GENOMIC DNA]</scope>
</reference>
<dbReference type="EMBL" id="LCPJ01000031">
    <property type="protein sequence ID" value="KKU94802.1"/>
    <property type="molecule type" value="Genomic_DNA"/>
</dbReference>
<dbReference type="AlphaFoldDB" id="A0A0G1UKS9"/>
<organism evidence="1 2">
    <name type="scientific">Candidatus Gottesmanbacteria bacterium GW2011_GWA1_48_13</name>
    <dbReference type="NCBI Taxonomy" id="1618439"/>
    <lineage>
        <taxon>Bacteria</taxon>
        <taxon>Candidatus Gottesmaniibacteriota</taxon>
    </lineage>
</organism>
<feature type="non-terminal residue" evidence="1">
    <location>
        <position position="1"/>
    </location>
</feature>
<protein>
    <submittedName>
        <fullName evidence="1">Uncharacterized protein</fullName>
    </submittedName>
</protein>
<evidence type="ECO:0000313" key="2">
    <source>
        <dbReference type="Proteomes" id="UP000034661"/>
    </source>
</evidence>
<dbReference type="Proteomes" id="UP000034661">
    <property type="component" value="Unassembled WGS sequence"/>
</dbReference>